<dbReference type="EMBL" id="JAACYA010000002">
    <property type="protein sequence ID" value="MBK3333308.1"/>
    <property type="molecule type" value="Genomic_DNA"/>
</dbReference>
<comment type="caution">
    <text evidence="1">The sequence shown here is derived from an EMBL/GenBank/DDBJ whole genome shotgun (WGS) entry which is preliminary data.</text>
</comment>
<protein>
    <submittedName>
        <fullName evidence="1">Uncharacterized protein</fullName>
    </submittedName>
</protein>
<evidence type="ECO:0000313" key="2">
    <source>
        <dbReference type="Proteomes" id="UP000772812"/>
    </source>
</evidence>
<evidence type="ECO:0000313" key="1">
    <source>
        <dbReference type="EMBL" id="MBK3333308.1"/>
    </source>
</evidence>
<organism evidence="1 2">
    <name type="scientific">Persephonella atlantica</name>
    <dbReference type="NCBI Taxonomy" id="2699429"/>
    <lineage>
        <taxon>Bacteria</taxon>
        <taxon>Pseudomonadati</taxon>
        <taxon>Aquificota</taxon>
        <taxon>Aquificia</taxon>
        <taxon>Aquificales</taxon>
        <taxon>Hydrogenothermaceae</taxon>
        <taxon>Persephonella</taxon>
    </lineage>
</organism>
<dbReference type="RefSeq" id="WP_200674859.1">
    <property type="nucleotide sequence ID" value="NZ_JAACYA010000002.1"/>
</dbReference>
<dbReference type="Proteomes" id="UP000772812">
    <property type="component" value="Unassembled WGS sequence"/>
</dbReference>
<gene>
    <name evidence="1" type="ORF">GWK41_09525</name>
</gene>
<sequence length="190" mass="22235">MLFLGIQCNQDRTFTAAVINESRQVISITNLWKEGLIWYLDHINPSVVAVNFSLWFKENQTKNAYEIIHKLIDIFDFVPADREIKTAEKLVIKTDTDLFFKQLVRKELLPIKTREGIEQRIYNLPKAGITVKPEMLSADRNKLQKEVISIGTAFASYSVYHGQFTIEERNNDILHIPVYRYIPKSERQKF</sequence>
<proteinExistence type="predicted"/>
<keyword evidence="2" id="KW-1185">Reference proteome</keyword>
<name>A0ABS1GK57_9AQUI</name>
<accession>A0ABS1GK57</accession>
<reference evidence="1 2" key="1">
    <citation type="journal article" date="2021" name="Syst. Appl. Microbiol.">
        <title>Persephonella atlantica sp. nov.: How to adapt to physico-chemical gradients in high temperature hydrothermal habitats.</title>
        <authorList>
            <person name="Francois D.X."/>
            <person name="Godfroy A."/>
            <person name="Mathien C."/>
            <person name="Aube J."/>
            <person name="Cathalot C."/>
            <person name="Lesongeur F."/>
            <person name="L'Haridon S."/>
            <person name="Philippon X."/>
            <person name="Roussel E.G."/>
        </authorList>
    </citation>
    <scope>NUCLEOTIDE SEQUENCE [LARGE SCALE GENOMIC DNA]</scope>
    <source>
        <strain evidence="1 2">MO1340</strain>
    </source>
</reference>